<keyword evidence="1" id="KW-0496">Mitochondrion</keyword>
<accession>A0A1Y0B0L4</accession>
<organism evidence="1">
    <name type="scientific">Utricularia reniformis</name>
    <dbReference type="NCBI Taxonomy" id="192314"/>
    <lineage>
        <taxon>Eukaryota</taxon>
        <taxon>Viridiplantae</taxon>
        <taxon>Streptophyta</taxon>
        <taxon>Embryophyta</taxon>
        <taxon>Tracheophyta</taxon>
        <taxon>Spermatophyta</taxon>
        <taxon>Magnoliopsida</taxon>
        <taxon>eudicotyledons</taxon>
        <taxon>Gunneridae</taxon>
        <taxon>Pentapetalae</taxon>
        <taxon>asterids</taxon>
        <taxon>lamiids</taxon>
        <taxon>Lamiales</taxon>
        <taxon>Lentibulariaceae</taxon>
        <taxon>Utricularia</taxon>
    </lineage>
</organism>
<protein>
    <submittedName>
        <fullName evidence="1">Uncharacterized protein</fullName>
    </submittedName>
</protein>
<reference evidence="1" key="1">
    <citation type="submission" date="2017-03" db="EMBL/GenBank/DDBJ databases">
        <title>The mitochondrial genome of the carnivorous plant Utricularia reniformis (Lentibulariaceae): structure, comparative analysis and evolutionary landmarks.</title>
        <authorList>
            <person name="Silva S.R."/>
            <person name="Alvarenga D.O."/>
            <person name="Michael T.P."/>
            <person name="Miranda V.F.O."/>
            <person name="Varani A.M."/>
        </authorList>
    </citation>
    <scope>NUCLEOTIDE SEQUENCE</scope>
</reference>
<proteinExistence type="predicted"/>
<geneLocation type="mitochondrion" evidence="1"/>
<dbReference type="EMBL" id="KY774314">
    <property type="protein sequence ID" value="ART30940.1"/>
    <property type="molecule type" value="Genomic_DNA"/>
</dbReference>
<name>A0A1Y0B0L4_9LAMI</name>
<sequence>MFRDLFFPFYHSFKKVSISSPEIRGYINSLICFNSTRSDFLI</sequence>
<evidence type="ECO:0000313" key="1">
    <source>
        <dbReference type="EMBL" id="ART30940.1"/>
    </source>
</evidence>
<dbReference type="AlphaFoldDB" id="A0A1Y0B0L4"/>
<gene>
    <name evidence="1" type="ORF">AEK19_MT0692</name>
</gene>